<protein>
    <submittedName>
        <fullName evidence="2">Uncharacterized protein</fullName>
    </submittedName>
</protein>
<dbReference type="EMBL" id="JAGDFM010000751">
    <property type="protein sequence ID" value="KAG7376260.1"/>
    <property type="molecule type" value="Genomic_DNA"/>
</dbReference>
<evidence type="ECO:0000256" key="1">
    <source>
        <dbReference type="SAM" id="MobiDB-lite"/>
    </source>
</evidence>
<organism evidence="2 3">
    <name type="scientific">Phytophthora pseudosyringae</name>
    <dbReference type="NCBI Taxonomy" id="221518"/>
    <lineage>
        <taxon>Eukaryota</taxon>
        <taxon>Sar</taxon>
        <taxon>Stramenopiles</taxon>
        <taxon>Oomycota</taxon>
        <taxon>Peronosporomycetes</taxon>
        <taxon>Peronosporales</taxon>
        <taxon>Peronosporaceae</taxon>
        <taxon>Phytophthora</taxon>
    </lineage>
</organism>
<evidence type="ECO:0000313" key="3">
    <source>
        <dbReference type="Proteomes" id="UP000694044"/>
    </source>
</evidence>
<dbReference type="AlphaFoldDB" id="A0A8T1V7I5"/>
<gene>
    <name evidence="2" type="ORF">PHYPSEUDO_013916</name>
</gene>
<proteinExistence type="predicted"/>
<feature type="region of interest" description="Disordered" evidence="1">
    <location>
        <begin position="63"/>
        <end position="198"/>
    </location>
</feature>
<dbReference type="Proteomes" id="UP000694044">
    <property type="component" value="Unassembled WGS sequence"/>
</dbReference>
<evidence type="ECO:0000313" key="2">
    <source>
        <dbReference type="EMBL" id="KAG7376260.1"/>
    </source>
</evidence>
<comment type="caution">
    <text evidence="2">The sequence shown here is derived from an EMBL/GenBank/DDBJ whole genome shotgun (WGS) entry which is preliminary data.</text>
</comment>
<reference evidence="2" key="1">
    <citation type="submission" date="2021-02" db="EMBL/GenBank/DDBJ databases">
        <authorList>
            <person name="Palmer J.M."/>
        </authorList>
    </citation>
    <scope>NUCLEOTIDE SEQUENCE</scope>
    <source>
        <strain evidence="2">SCRP734</strain>
    </source>
</reference>
<keyword evidence="3" id="KW-1185">Reference proteome</keyword>
<name>A0A8T1V7I5_9STRA</name>
<accession>A0A8T1V7I5</accession>
<sequence length="198" mass="20831">MGRRKSSLGLITEAIARHAERLRVEAATAAKAAAARARQEEAQSKRELEYQLREAHVRQVLETERREAQEAEIKALREQAAAASARHHPQERSSSPAPGGGVRAGASQSMRRQQLRRSNGRNGDVSGTADRAGATARSSVGVSSSVTPADIPESAPLMMPGAVTSRHPSMNAALGGRSEEAPHSNAPALPVSVNPVGA</sequence>
<feature type="compositionally biased region" description="Polar residues" evidence="1">
    <location>
        <begin position="136"/>
        <end position="147"/>
    </location>
</feature>
<feature type="compositionally biased region" description="Basic and acidic residues" evidence="1">
    <location>
        <begin position="63"/>
        <end position="77"/>
    </location>
</feature>